<accession>A0AAX2HBT9</accession>
<proteinExistence type="predicted"/>
<sequence length="76" mass="8112">MTQVSPTTHNTHSGMAHNNCITGASIKGWLSYGAGIAILVFRAVLTQQVKIGVSHGSTFDPYALTSKNNVIIKVQE</sequence>
<dbReference type="AlphaFoldDB" id="A0AAX2HBT9"/>
<reference evidence="1 2" key="1">
    <citation type="submission" date="2017-08" db="EMBL/GenBank/DDBJ databases">
        <authorList>
            <person name="Chaillou S."/>
        </authorList>
    </citation>
    <scope>NUCLEOTIDE SEQUENCE [LARGE SCALE GENOMIC DNA]</scope>
    <source>
        <strain evidence="1 2">MFPA15A1205</strain>
    </source>
</reference>
<protein>
    <submittedName>
        <fullName evidence="1">Uncharacterized protein</fullName>
    </submittedName>
</protein>
<dbReference type="Proteomes" id="UP000219564">
    <property type="component" value="Unassembled WGS sequence"/>
</dbReference>
<evidence type="ECO:0000313" key="2">
    <source>
        <dbReference type="Proteomes" id="UP000219564"/>
    </source>
</evidence>
<name>A0AAX2HBT9_9PSED</name>
<dbReference type="EMBL" id="OBKZ01000041">
    <property type="protein sequence ID" value="SOB53867.1"/>
    <property type="molecule type" value="Genomic_DNA"/>
</dbReference>
<evidence type="ECO:0000313" key="1">
    <source>
        <dbReference type="EMBL" id="SOB53867.1"/>
    </source>
</evidence>
<comment type="caution">
    <text evidence="1">The sequence shown here is derived from an EMBL/GenBank/DDBJ whole genome shotgun (WGS) entry which is preliminary data.</text>
</comment>
<gene>
    <name evidence="1" type="ORF">PLUA15_460057</name>
</gene>
<organism evidence="1 2">
    <name type="scientific">Pseudomonas lundensis</name>
    <dbReference type="NCBI Taxonomy" id="86185"/>
    <lineage>
        <taxon>Bacteria</taxon>
        <taxon>Pseudomonadati</taxon>
        <taxon>Pseudomonadota</taxon>
        <taxon>Gammaproteobacteria</taxon>
        <taxon>Pseudomonadales</taxon>
        <taxon>Pseudomonadaceae</taxon>
        <taxon>Pseudomonas</taxon>
    </lineage>
</organism>